<feature type="compositionally biased region" description="Basic residues" evidence="1">
    <location>
        <begin position="312"/>
        <end position="321"/>
    </location>
</feature>
<feature type="compositionally biased region" description="Low complexity" evidence="1">
    <location>
        <begin position="295"/>
        <end position="305"/>
    </location>
</feature>
<feature type="compositionally biased region" description="Basic and acidic residues" evidence="1">
    <location>
        <begin position="577"/>
        <end position="586"/>
    </location>
</feature>
<feature type="compositionally biased region" description="Polar residues" evidence="1">
    <location>
        <begin position="447"/>
        <end position="462"/>
    </location>
</feature>
<dbReference type="EMBL" id="CAJVPD010000188">
    <property type="protein sequence ID" value="CAG8363712.1"/>
    <property type="molecule type" value="Genomic_DNA"/>
</dbReference>
<gene>
    <name evidence="2" type="ORF">PSALAMII_LOCUS3902</name>
</gene>
<sequence length="615" mass="65681">MSWDRVIQDSDEDEPLEGDTPPIVAPNQRSEPAVQGYYDHVPAKPTTHIANEHSSVLGESMLPQLNVNFDEYLQSQERNNAGLSSSQQRREERWIPSTEGASGLMDGSGAMMSEIGLAQQRLLDDNASSAGQQIPSAGASFSAESIQSAPFPTIPSSHSYQMGPPDGEHFPYYQAPHDMSINGNQALPPNQPDAYGLNQPDANDHIAPNPNAVLDQPTAPWKDNQHADLNPPQVILHSRSQQPFPQSPHDTEPISSVASRQDIGLKSSTVGTNLISPQQSQNSAQDELALPPVQPITQPTTQPPAAIEPPVPKKKRGRPKKQALPINDEDDELANSRDHEFKTPGVNGAIDQSDSEYSTENDTPASSGFSNQSDEEEIGTAKTGKSESQDSTKKKAKKAKSKPLPVPAPGSGEDDVIWIDTKSIDAAPVNDSANLNQEQEPTEHEASSTNPITDPAQPSKSTAAAEPKTQPADEKPAPKKRGRKRKQPIEEEALKPADTPAPNNVGAQTPGPTLAVVVDNSPKSAPVTDAQFESPAKEPSVDTVTAPTEAPSTTNSTTGIPQTPSKPDTGSINTPKDTGKGPEKHSPISARGGVPYRVGLSKRARIAPLLKMVRK</sequence>
<comment type="caution">
    <text evidence="2">The sequence shown here is derived from an EMBL/GenBank/DDBJ whole genome shotgun (WGS) entry which is preliminary data.</text>
</comment>
<feature type="compositionally biased region" description="Polar residues" evidence="1">
    <location>
        <begin position="78"/>
        <end position="87"/>
    </location>
</feature>
<accession>A0A9W4IVW4</accession>
<evidence type="ECO:0000313" key="3">
    <source>
        <dbReference type="Proteomes" id="UP001152592"/>
    </source>
</evidence>
<feature type="compositionally biased region" description="Polar residues" evidence="1">
    <location>
        <begin position="142"/>
        <end position="160"/>
    </location>
</feature>
<dbReference type="Proteomes" id="UP001152592">
    <property type="component" value="Unassembled WGS sequence"/>
</dbReference>
<dbReference type="OrthoDB" id="432483at2759"/>
<protein>
    <submittedName>
        <fullName evidence="2">Uncharacterized protein</fullName>
    </submittedName>
</protein>
<feature type="compositionally biased region" description="Polar residues" evidence="1">
    <location>
        <begin position="360"/>
        <end position="372"/>
    </location>
</feature>
<proteinExistence type="predicted"/>
<feature type="compositionally biased region" description="Polar residues" evidence="1">
    <location>
        <begin position="266"/>
        <end position="285"/>
    </location>
</feature>
<feature type="compositionally biased region" description="Polar residues" evidence="1">
    <location>
        <begin position="501"/>
        <end position="511"/>
    </location>
</feature>
<feature type="region of interest" description="Disordered" evidence="1">
    <location>
        <begin position="1"/>
        <end position="31"/>
    </location>
</feature>
<reference evidence="2" key="1">
    <citation type="submission" date="2021-07" db="EMBL/GenBank/DDBJ databases">
        <authorList>
            <person name="Branca A.L. A."/>
        </authorList>
    </citation>
    <scope>NUCLEOTIDE SEQUENCE</scope>
</reference>
<evidence type="ECO:0000256" key="1">
    <source>
        <dbReference type="SAM" id="MobiDB-lite"/>
    </source>
</evidence>
<evidence type="ECO:0000313" key="2">
    <source>
        <dbReference type="EMBL" id="CAG8363712.1"/>
    </source>
</evidence>
<feature type="compositionally biased region" description="Basic and acidic residues" evidence="1">
    <location>
        <begin position="384"/>
        <end position="393"/>
    </location>
</feature>
<name>A0A9W4IVW4_9EURO</name>
<dbReference type="AlphaFoldDB" id="A0A9W4IVW4"/>
<feature type="region of interest" description="Disordered" evidence="1">
    <location>
        <begin position="78"/>
        <end position="105"/>
    </location>
</feature>
<feature type="compositionally biased region" description="Polar residues" evidence="1">
    <location>
        <begin position="542"/>
        <end position="576"/>
    </location>
</feature>
<feature type="region of interest" description="Disordered" evidence="1">
    <location>
        <begin position="126"/>
        <end position="596"/>
    </location>
</feature>
<feature type="compositionally biased region" description="Polar residues" evidence="1">
    <location>
        <begin position="126"/>
        <end position="135"/>
    </location>
</feature>
<organism evidence="2 3">
    <name type="scientific">Penicillium salamii</name>
    <dbReference type="NCBI Taxonomy" id="1612424"/>
    <lineage>
        <taxon>Eukaryota</taxon>
        <taxon>Fungi</taxon>
        <taxon>Dikarya</taxon>
        <taxon>Ascomycota</taxon>
        <taxon>Pezizomycotina</taxon>
        <taxon>Eurotiomycetes</taxon>
        <taxon>Eurotiomycetidae</taxon>
        <taxon>Eurotiales</taxon>
        <taxon>Aspergillaceae</taxon>
        <taxon>Penicillium</taxon>
    </lineage>
</organism>